<dbReference type="InterPro" id="IPR005819">
    <property type="entry name" value="H1/H5"/>
</dbReference>
<dbReference type="PROSITE" id="PS51504">
    <property type="entry name" value="H15"/>
    <property type="match status" value="1"/>
</dbReference>
<proteinExistence type="inferred from homology"/>
<dbReference type="Gene3D" id="1.10.10.10">
    <property type="entry name" value="Winged helix-like DNA-binding domain superfamily/Winged helix DNA-binding domain"/>
    <property type="match status" value="1"/>
</dbReference>
<organism evidence="5 6">
    <name type="scientific">Amphilophus citrinellus</name>
    <name type="common">Midas cichlid</name>
    <name type="synonym">Cichlasoma citrinellum</name>
    <dbReference type="NCBI Taxonomy" id="61819"/>
    <lineage>
        <taxon>Eukaryota</taxon>
        <taxon>Metazoa</taxon>
        <taxon>Chordata</taxon>
        <taxon>Craniata</taxon>
        <taxon>Vertebrata</taxon>
        <taxon>Euteleostomi</taxon>
        <taxon>Actinopterygii</taxon>
        <taxon>Neopterygii</taxon>
        <taxon>Teleostei</taxon>
        <taxon>Neoteleostei</taxon>
        <taxon>Acanthomorphata</taxon>
        <taxon>Ovalentaria</taxon>
        <taxon>Cichlomorphae</taxon>
        <taxon>Cichliformes</taxon>
        <taxon>Cichlidae</taxon>
        <taxon>New World cichlids</taxon>
        <taxon>Cichlasomatinae</taxon>
        <taxon>Heroini</taxon>
        <taxon>Amphilophus</taxon>
    </lineage>
</organism>
<feature type="domain" description="H15" evidence="4">
    <location>
        <begin position="25"/>
        <end position="98"/>
    </location>
</feature>
<evidence type="ECO:0000313" key="6">
    <source>
        <dbReference type="Proteomes" id="UP000261340"/>
    </source>
</evidence>
<name>A0A3Q0RUK6_AMPCI</name>
<keyword evidence="2" id="KW-0158">Chromosome</keyword>
<sequence length="112" mass="12151">VCVLPPRGRAADTPAKAPKKKKKKGGPAVSELVYRAVAASQDRKGLSYYAIKKALSFQGYDVEQYGFLIKRAINMLVKKGALIQTKGSGVSGCFGLLGGGWLLRCRCFLCRR</sequence>
<dbReference type="GO" id="GO:0030527">
    <property type="term" value="F:structural constituent of chromatin"/>
    <property type="evidence" value="ECO:0007669"/>
    <property type="project" value="InterPro"/>
</dbReference>
<evidence type="ECO:0000256" key="2">
    <source>
        <dbReference type="RuleBase" id="RU003894"/>
    </source>
</evidence>
<keyword evidence="1 2" id="KW-0238">DNA-binding</keyword>
<dbReference type="GO" id="GO:0006334">
    <property type="term" value="P:nucleosome assembly"/>
    <property type="evidence" value="ECO:0007669"/>
    <property type="project" value="InterPro"/>
</dbReference>
<evidence type="ECO:0000313" key="5">
    <source>
        <dbReference type="Ensembl" id="ENSACIP00000012040.1"/>
    </source>
</evidence>
<accession>A0A3Q0RUK6</accession>
<dbReference type="InterPro" id="IPR036390">
    <property type="entry name" value="WH_DNA-bd_sf"/>
</dbReference>
<dbReference type="GO" id="GO:0003677">
    <property type="term" value="F:DNA binding"/>
    <property type="evidence" value="ECO:0007669"/>
    <property type="project" value="UniProtKB-KW"/>
</dbReference>
<comment type="subcellular location">
    <subcellularLocation>
        <location evidence="2">Nucleus</location>
    </subcellularLocation>
</comment>
<dbReference type="AlphaFoldDB" id="A0A3Q0RUK6"/>
<protein>
    <recommendedName>
        <fullName evidence="4">H15 domain-containing protein</fullName>
    </recommendedName>
</protein>
<dbReference type="Proteomes" id="UP000261340">
    <property type="component" value="Unplaced"/>
</dbReference>
<feature type="region of interest" description="Disordered" evidence="3">
    <location>
        <begin position="1"/>
        <end position="25"/>
    </location>
</feature>
<dbReference type="GO" id="GO:0005634">
    <property type="term" value="C:nucleus"/>
    <property type="evidence" value="ECO:0007669"/>
    <property type="project" value="UniProtKB-SubCell"/>
</dbReference>
<reference evidence="5" key="2">
    <citation type="submission" date="2025-09" db="UniProtKB">
        <authorList>
            <consortium name="Ensembl"/>
        </authorList>
    </citation>
    <scope>IDENTIFICATION</scope>
</reference>
<evidence type="ECO:0000259" key="4">
    <source>
        <dbReference type="PROSITE" id="PS51504"/>
    </source>
</evidence>
<reference evidence="5" key="1">
    <citation type="submission" date="2025-08" db="UniProtKB">
        <authorList>
            <consortium name="Ensembl"/>
        </authorList>
    </citation>
    <scope>IDENTIFICATION</scope>
</reference>
<dbReference type="CDD" id="cd00073">
    <property type="entry name" value="H15"/>
    <property type="match status" value="1"/>
</dbReference>
<keyword evidence="2" id="KW-0539">Nucleus</keyword>
<evidence type="ECO:0000256" key="3">
    <source>
        <dbReference type="SAM" id="MobiDB-lite"/>
    </source>
</evidence>
<dbReference type="GO" id="GO:0000786">
    <property type="term" value="C:nucleosome"/>
    <property type="evidence" value="ECO:0007669"/>
    <property type="project" value="InterPro"/>
</dbReference>
<dbReference type="STRING" id="61819.ENSACIP00000012040"/>
<dbReference type="InterPro" id="IPR036388">
    <property type="entry name" value="WH-like_DNA-bd_sf"/>
</dbReference>
<dbReference type="PRINTS" id="PR00624">
    <property type="entry name" value="HISTONEH5"/>
</dbReference>
<dbReference type="SMART" id="SM00526">
    <property type="entry name" value="H15"/>
    <property type="match status" value="1"/>
</dbReference>
<dbReference type="SUPFAM" id="SSF46785">
    <property type="entry name" value="Winged helix' DNA-binding domain"/>
    <property type="match status" value="1"/>
</dbReference>
<evidence type="ECO:0000256" key="1">
    <source>
        <dbReference type="ARBA" id="ARBA00023125"/>
    </source>
</evidence>
<dbReference type="Pfam" id="PF00538">
    <property type="entry name" value="Linker_histone"/>
    <property type="match status" value="1"/>
</dbReference>
<keyword evidence="6" id="KW-1185">Reference proteome</keyword>
<dbReference type="InterPro" id="IPR005818">
    <property type="entry name" value="Histone_H1/H5_H15"/>
</dbReference>
<dbReference type="Ensembl" id="ENSACIT00000012381.1">
    <property type="protein sequence ID" value="ENSACIP00000012040.1"/>
    <property type="gene ID" value="ENSACIG00000009396.1"/>
</dbReference>
<dbReference type="GeneTree" id="ENSGT00940000179738"/>
<comment type="similarity">
    <text evidence="2">Belongs to the histone H1/H5 family.</text>
</comment>